<dbReference type="Proteomes" id="UP000762676">
    <property type="component" value="Unassembled WGS sequence"/>
</dbReference>
<gene>
    <name evidence="3" type="ORF">ElyMa_003044900</name>
</gene>
<evidence type="ECO:0000256" key="2">
    <source>
        <dbReference type="SAM" id="SignalP"/>
    </source>
</evidence>
<evidence type="ECO:0000256" key="1">
    <source>
        <dbReference type="SAM" id="MobiDB-lite"/>
    </source>
</evidence>
<accession>A0AAV4IKM7</accession>
<evidence type="ECO:0000313" key="3">
    <source>
        <dbReference type="EMBL" id="GFS09772.1"/>
    </source>
</evidence>
<feature type="region of interest" description="Disordered" evidence="1">
    <location>
        <begin position="173"/>
        <end position="207"/>
    </location>
</feature>
<organism evidence="3 4">
    <name type="scientific">Elysia marginata</name>
    <dbReference type="NCBI Taxonomy" id="1093978"/>
    <lineage>
        <taxon>Eukaryota</taxon>
        <taxon>Metazoa</taxon>
        <taxon>Spiralia</taxon>
        <taxon>Lophotrochozoa</taxon>
        <taxon>Mollusca</taxon>
        <taxon>Gastropoda</taxon>
        <taxon>Heterobranchia</taxon>
        <taxon>Euthyneura</taxon>
        <taxon>Panpulmonata</taxon>
        <taxon>Sacoglossa</taxon>
        <taxon>Placobranchoidea</taxon>
        <taxon>Plakobranchidae</taxon>
        <taxon>Elysia</taxon>
    </lineage>
</organism>
<keyword evidence="2" id="KW-0732">Signal</keyword>
<dbReference type="EMBL" id="BMAT01006308">
    <property type="protein sequence ID" value="GFS09772.1"/>
    <property type="molecule type" value="Genomic_DNA"/>
</dbReference>
<proteinExistence type="predicted"/>
<feature type="signal peptide" evidence="2">
    <location>
        <begin position="1"/>
        <end position="20"/>
    </location>
</feature>
<evidence type="ECO:0000313" key="4">
    <source>
        <dbReference type="Proteomes" id="UP000762676"/>
    </source>
</evidence>
<dbReference type="AlphaFoldDB" id="A0AAV4IKM7"/>
<feature type="chain" id="PRO_5043999857" evidence="2">
    <location>
        <begin position="21"/>
        <end position="339"/>
    </location>
</feature>
<keyword evidence="4" id="KW-1185">Reference proteome</keyword>
<protein>
    <submittedName>
        <fullName evidence="3">Uncharacterized protein</fullName>
    </submittedName>
</protein>
<sequence>MVLMMLILLIVEDRVSEHGAYDIDITSENEDRVGVHDACDVIYDTADGLNVSDDIEDDSVLIHYEVDSEDLEANSVNRRETSTDCDIEILDGLDTSSCIRQPSIEVEEIRTVDYEENIFQSIITNVKPPLGLGKRGRPKGSNLTVLGGERKRKKVKKSTRSCISRLRRMHEGDDNRGIGLSSIDRTPTRTSSSAVEERKDIISDSETSTSTSLSRSEFFAFAQELLSSCKNFNELCLVATSVSRSMKTIQLPNIRERKLGKKDVVDSPAMKILLDATPDFQEHLLPVKIFGDGNCVPRSLSLLSFGDQDQHQEIRCRIVIELATNFHDFLNLPHDDLNL</sequence>
<comment type="caution">
    <text evidence="3">The sequence shown here is derived from an EMBL/GenBank/DDBJ whole genome shotgun (WGS) entry which is preliminary data.</text>
</comment>
<reference evidence="3 4" key="1">
    <citation type="journal article" date="2021" name="Elife">
        <title>Chloroplast acquisition without the gene transfer in kleptoplastic sea slugs, Plakobranchus ocellatus.</title>
        <authorList>
            <person name="Maeda T."/>
            <person name="Takahashi S."/>
            <person name="Yoshida T."/>
            <person name="Shimamura S."/>
            <person name="Takaki Y."/>
            <person name="Nagai Y."/>
            <person name="Toyoda A."/>
            <person name="Suzuki Y."/>
            <person name="Arimoto A."/>
            <person name="Ishii H."/>
            <person name="Satoh N."/>
            <person name="Nishiyama T."/>
            <person name="Hasebe M."/>
            <person name="Maruyama T."/>
            <person name="Minagawa J."/>
            <person name="Obokata J."/>
            <person name="Shigenobu S."/>
        </authorList>
    </citation>
    <scope>NUCLEOTIDE SEQUENCE [LARGE SCALE GENOMIC DNA]</scope>
</reference>
<dbReference type="Gene3D" id="3.90.70.80">
    <property type="match status" value="1"/>
</dbReference>
<feature type="compositionally biased region" description="Polar residues" evidence="1">
    <location>
        <begin position="183"/>
        <end position="194"/>
    </location>
</feature>
<name>A0AAV4IKM7_9GAST</name>